<feature type="transmembrane region" description="Helical" evidence="5">
    <location>
        <begin position="12"/>
        <end position="33"/>
    </location>
</feature>
<evidence type="ECO:0000313" key="7">
    <source>
        <dbReference type="EMBL" id="TCP24273.1"/>
    </source>
</evidence>
<evidence type="ECO:0000256" key="4">
    <source>
        <dbReference type="ARBA" id="ARBA00023136"/>
    </source>
</evidence>
<gene>
    <name evidence="7" type="ORF">EV195_10675</name>
</gene>
<feature type="transmembrane region" description="Helical" evidence="5">
    <location>
        <begin position="53"/>
        <end position="74"/>
    </location>
</feature>
<dbReference type="SUPFAM" id="SSF144091">
    <property type="entry name" value="Rhomboid-like"/>
    <property type="match status" value="1"/>
</dbReference>
<dbReference type="GO" id="GO:0006508">
    <property type="term" value="P:proteolysis"/>
    <property type="evidence" value="ECO:0007669"/>
    <property type="project" value="UniProtKB-KW"/>
</dbReference>
<dbReference type="OrthoDB" id="9807874at2"/>
<dbReference type="GO" id="GO:0004252">
    <property type="term" value="F:serine-type endopeptidase activity"/>
    <property type="evidence" value="ECO:0007669"/>
    <property type="project" value="InterPro"/>
</dbReference>
<evidence type="ECO:0000256" key="2">
    <source>
        <dbReference type="ARBA" id="ARBA00022692"/>
    </source>
</evidence>
<evidence type="ECO:0000256" key="3">
    <source>
        <dbReference type="ARBA" id="ARBA00022989"/>
    </source>
</evidence>
<evidence type="ECO:0000313" key="8">
    <source>
        <dbReference type="Proteomes" id="UP000294564"/>
    </source>
</evidence>
<dbReference type="PANTHER" id="PTHR43731:SF26">
    <property type="entry name" value="RHOMBOID-LIKE PROTEIN 10, CHLOROPLASTIC"/>
    <property type="match status" value="1"/>
</dbReference>
<accession>A0A4R2NQX0</accession>
<dbReference type="Gene3D" id="1.20.1540.10">
    <property type="entry name" value="Rhomboid-like"/>
    <property type="match status" value="1"/>
</dbReference>
<feature type="domain" description="Peptidase S54 rhomboid" evidence="6">
    <location>
        <begin position="158"/>
        <end position="239"/>
    </location>
</feature>
<keyword evidence="8" id="KW-1185">Reference proteome</keyword>
<feature type="domain" description="Peptidase S54 rhomboid" evidence="6">
    <location>
        <begin position="44"/>
        <end position="107"/>
    </location>
</feature>
<feature type="transmembrane region" description="Helical" evidence="5">
    <location>
        <begin position="215"/>
        <end position="239"/>
    </location>
</feature>
<dbReference type="InterPro" id="IPR050925">
    <property type="entry name" value="Rhomboid_protease_S54"/>
</dbReference>
<keyword evidence="4 5" id="KW-0472">Membrane</keyword>
<comment type="subcellular location">
    <subcellularLocation>
        <location evidence="1">Membrane</location>
        <topology evidence="1">Multi-pass membrane protein</topology>
    </subcellularLocation>
</comment>
<keyword evidence="3 5" id="KW-1133">Transmembrane helix</keyword>
<keyword evidence="2 5" id="KW-0812">Transmembrane</keyword>
<keyword evidence="7" id="KW-0378">Hydrolase</keyword>
<dbReference type="InterPro" id="IPR022764">
    <property type="entry name" value="Peptidase_S54_rhomboid_dom"/>
</dbReference>
<keyword evidence="7" id="KW-0645">Protease</keyword>
<name>A0A4R2NQX0_9FLAO</name>
<organism evidence="7 8">
    <name type="scientific">Tenacibaculum skagerrakense</name>
    <dbReference type="NCBI Taxonomy" id="186571"/>
    <lineage>
        <taxon>Bacteria</taxon>
        <taxon>Pseudomonadati</taxon>
        <taxon>Bacteroidota</taxon>
        <taxon>Flavobacteriia</taxon>
        <taxon>Flavobacteriales</taxon>
        <taxon>Flavobacteriaceae</taxon>
        <taxon>Tenacibaculum</taxon>
    </lineage>
</organism>
<dbReference type="EMBL" id="SLXM01000006">
    <property type="protein sequence ID" value="TCP24273.1"/>
    <property type="molecule type" value="Genomic_DNA"/>
</dbReference>
<dbReference type="RefSeq" id="WP_132794952.1">
    <property type="nucleotide sequence ID" value="NZ_SLXM01000006.1"/>
</dbReference>
<feature type="transmembrane region" description="Helical" evidence="5">
    <location>
        <begin position="154"/>
        <end position="175"/>
    </location>
</feature>
<dbReference type="GO" id="GO:0016020">
    <property type="term" value="C:membrane"/>
    <property type="evidence" value="ECO:0007669"/>
    <property type="project" value="UniProtKB-SubCell"/>
</dbReference>
<dbReference type="AlphaFoldDB" id="A0A4R2NQX0"/>
<feature type="transmembrane region" description="Helical" evidence="5">
    <location>
        <begin position="182"/>
        <end position="203"/>
    </location>
</feature>
<reference evidence="7 8" key="1">
    <citation type="submission" date="2019-03" db="EMBL/GenBank/DDBJ databases">
        <title>Genomic Encyclopedia of Type Strains, Phase IV (KMG-IV): sequencing the most valuable type-strain genomes for metagenomic binning, comparative biology and taxonomic classification.</title>
        <authorList>
            <person name="Goeker M."/>
        </authorList>
    </citation>
    <scope>NUCLEOTIDE SEQUENCE [LARGE SCALE GENOMIC DNA]</scope>
    <source>
        <strain evidence="7 8">DSM 14836</strain>
    </source>
</reference>
<feature type="transmembrane region" description="Helical" evidence="5">
    <location>
        <begin position="86"/>
        <end position="104"/>
    </location>
</feature>
<dbReference type="InterPro" id="IPR035952">
    <property type="entry name" value="Rhomboid-like_sf"/>
</dbReference>
<evidence type="ECO:0000256" key="1">
    <source>
        <dbReference type="ARBA" id="ARBA00004141"/>
    </source>
</evidence>
<evidence type="ECO:0000256" key="5">
    <source>
        <dbReference type="SAM" id="Phobius"/>
    </source>
</evidence>
<dbReference type="PANTHER" id="PTHR43731">
    <property type="entry name" value="RHOMBOID PROTEASE"/>
    <property type="match status" value="1"/>
</dbReference>
<protein>
    <submittedName>
        <fullName evidence="7">Membrane associated rhomboid family serine protease</fullName>
    </submittedName>
</protein>
<sequence>MQQLTPVVKHLIIINILFFVGSSLVGNQAYDMLSLWFPENENFRVWQIFTHMFMHHPTFIFHIFFNMLALWMFGTPLEQMWGKNKFLFFYFSAGIGAVILPYIIDYYQFNNTINDLISNGFNKDEIFELINQRMYDKRWITALGEERIKNFNQIAGGTSLGASGAIMGLLAAFGLNFPNAKLALIFLPIPIAAKYFIPILLGYEILSGAFNWPSMFGINVGHFAHVGGALIGFIIAWYWKKNQFRIN</sequence>
<evidence type="ECO:0000259" key="6">
    <source>
        <dbReference type="Pfam" id="PF01694"/>
    </source>
</evidence>
<proteinExistence type="predicted"/>
<comment type="caution">
    <text evidence="7">The sequence shown here is derived from an EMBL/GenBank/DDBJ whole genome shotgun (WGS) entry which is preliminary data.</text>
</comment>
<dbReference type="Pfam" id="PF01694">
    <property type="entry name" value="Rhomboid"/>
    <property type="match status" value="2"/>
</dbReference>
<dbReference type="Proteomes" id="UP000294564">
    <property type="component" value="Unassembled WGS sequence"/>
</dbReference>